<keyword evidence="2" id="KW-1185">Reference proteome</keyword>
<name>A0A8A4ZEL5_9MICO</name>
<dbReference type="RefSeq" id="WP_227424671.1">
    <property type="nucleotide sequence ID" value="NZ_CP071868.1"/>
</dbReference>
<dbReference type="AlphaFoldDB" id="A0A8A4ZEL5"/>
<evidence type="ECO:0000313" key="2">
    <source>
        <dbReference type="Proteomes" id="UP000663937"/>
    </source>
</evidence>
<organism evidence="1 2">
    <name type="scientific">Pengzhenrongella sicca</name>
    <dbReference type="NCBI Taxonomy" id="2819238"/>
    <lineage>
        <taxon>Bacteria</taxon>
        <taxon>Bacillati</taxon>
        <taxon>Actinomycetota</taxon>
        <taxon>Actinomycetes</taxon>
        <taxon>Micrococcales</taxon>
        <taxon>Pengzhenrongella</taxon>
    </lineage>
</organism>
<protein>
    <submittedName>
        <fullName evidence="1">Uncharacterized protein</fullName>
    </submittedName>
</protein>
<dbReference type="Proteomes" id="UP000663937">
    <property type="component" value="Chromosome"/>
</dbReference>
<gene>
    <name evidence="1" type="ORF">J4E96_04915</name>
</gene>
<dbReference type="EMBL" id="CP071868">
    <property type="protein sequence ID" value="QTE30344.1"/>
    <property type="molecule type" value="Genomic_DNA"/>
</dbReference>
<evidence type="ECO:0000313" key="1">
    <source>
        <dbReference type="EMBL" id="QTE30344.1"/>
    </source>
</evidence>
<reference evidence="1" key="1">
    <citation type="submission" date="2021-03" db="EMBL/GenBank/DDBJ databases">
        <title>Pengzhenrongella sicca gen. nov., sp. nov., a new member of suborder Micrococcineae isolated from High-Arctic tundra soil.</title>
        <authorList>
            <person name="Peng F."/>
        </authorList>
    </citation>
    <scope>NUCLEOTIDE SEQUENCE</scope>
    <source>
        <strain evidence="1">LRZ-2</strain>
    </source>
</reference>
<proteinExistence type="predicted"/>
<sequence length="94" mass="9768">MVALVAGGFVAPAQALGGTCSAWPEKTVVNGAPDSWRTGARCSALNGDTKAQGNGVVSLYADHNTAWFTQLNVSKYSSWGVGAIDSLSVNYAFR</sequence>
<accession>A0A8A4ZEL5</accession>
<dbReference type="KEGG" id="psic:J4E96_04915"/>